<gene>
    <name evidence="2" type="ORF">GCM10009827_099160</name>
</gene>
<proteinExistence type="predicted"/>
<name>A0ABN2CP37_9ACTN</name>
<evidence type="ECO:0000256" key="1">
    <source>
        <dbReference type="SAM" id="MobiDB-lite"/>
    </source>
</evidence>
<comment type="caution">
    <text evidence="2">The sequence shown here is derived from an EMBL/GenBank/DDBJ whole genome shotgun (WGS) entry which is preliminary data.</text>
</comment>
<protein>
    <submittedName>
        <fullName evidence="2">Uncharacterized protein</fullName>
    </submittedName>
</protein>
<keyword evidence="3" id="KW-1185">Reference proteome</keyword>
<reference evidence="2 3" key="1">
    <citation type="journal article" date="2019" name="Int. J. Syst. Evol. Microbiol.">
        <title>The Global Catalogue of Microorganisms (GCM) 10K type strain sequencing project: providing services to taxonomists for standard genome sequencing and annotation.</title>
        <authorList>
            <consortium name="The Broad Institute Genomics Platform"/>
            <consortium name="The Broad Institute Genome Sequencing Center for Infectious Disease"/>
            <person name="Wu L."/>
            <person name="Ma J."/>
        </authorList>
    </citation>
    <scope>NUCLEOTIDE SEQUENCE [LARGE SCALE GENOMIC DNA]</scope>
    <source>
        <strain evidence="2 3">JCM 15933</strain>
    </source>
</reference>
<accession>A0ABN2CP37</accession>
<evidence type="ECO:0000313" key="2">
    <source>
        <dbReference type="EMBL" id="GAA1561930.1"/>
    </source>
</evidence>
<feature type="compositionally biased region" description="Low complexity" evidence="1">
    <location>
        <begin position="25"/>
        <end position="56"/>
    </location>
</feature>
<feature type="region of interest" description="Disordered" evidence="1">
    <location>
        <begin position="25"/>
        <end position="67"/>
    </location>
</feature>
<dbReference type="Proteomes" id="UP001501470">
    <property type="component" value="Unassembled WGS sequence"/>
</dbReference>
<evidence type="ECO:0000313" key="3">
    <source>
        <dbReference type="Proteomes" id="UP001501470"/>
    </source>
</evidence>
<sequence>MLVEIVPRAWAPSIVYPAAAIPPASASASPSSARSDRSGSAPVARATPTTATPTPAHVLAGTRTPRTTEISDVQMGVVLTSATDMATLVSLALGTHVAKCTASSTPDAALTRIARDRNSSRRAVRATGAIAATPSALRQKAIASAGAAA</sequence>
<organism evidence="2 3">
    <name type="scientific">Dactylosporangium maewongense</name>
    <dbReference type="NCBI Taxonomy" id="634393"/>
    <lineage>
        <taxon>Bacteria</taxon>
        <taxon>Bacillati</taxon>
        <taxon>Actinomycetota</taxon>
        <taxon>Actinomycetes</taxon>
        <taxon>Micromonosporales</taxon>
        <taxon>Micromonosporaceae</taxon>
        <taxon>Dactylosporangium</taxon>
    </lineage>
</organism>
<dbReference type="EMBL" id="BAAAQD010000031">
    <property type="protein sequence ID" value="GAA1561930.1"/>
    <property type="molecule type" value="Genomic_DNA"/>
</dbReference>